<name>A0ABN8XC96_9BACT</name>
<reference evidence="3" key="1">
    <citation type="submission" date="2023-03" db="EMBL/GenBank/DDBJ databases">
        <authorList>
            <person name="Cremers G."/>
            <person name="Picone N."/>
        </authorList>
    </citation>
    <scope>NUCLEOTIDE SEQUENCE</scope>
    <source>
        <strain evidence="3">Sample_alias</strain>
    </source>
</reference>
<dbReference type="PANTHER" id="PTHR43179:SF7">
    <property type="entry name" value="RHAMNOSYLTRANSFERASE WBBL"/>
    <property type="match status" value="1"/>
</dbReference>
<dbReference type="Gene3D" id="3.90.550.10">
    <property type="entry name" value="Spore Coat Polysaccharide Biosynthesis Protein SpsA, Chain A"/>
    <property type="match status" value="1"/>
</dbReference>
<dbReference type="InterPro" id="IPR029044">
    <property type="entry name" value="Nucleotide-diphossugar_trans"/>
</dbReference>
<feature type="domain" description="Glycosyltransferase 2-like" evidence="2">
    <location>
        <begin position="15"/>
        <end position="191"/>
    </location>
</feature>
<proteinExistence type="predicted"/>
<dbReference type="Proteomes" id="UP001161497">
    <property type="component" value="Chromosome"/>
</dbReference>
<gene>
    <name evidence="3" type="ORF">MFUM_0492</name>
</gene>
<keyword evidence="1" id="KW-0812">Transmembrane</keyword>
<dbReference type="EMBL" id="OX458932">
    <property type="protein sequence ID" value="CAI9084881.1"/>
    <property type="molecule type" value="Genomic_DNA"/>
</dbReference>
<accession>A0ABN8XC96</accession>
<keyword evidence="4" id="KW-1185">Reference proteome</keyword>
<dbReference type="SUPFAM" id="SSF53448">
    <property type="entry name" value="Nucleotide-diphospho-sugar transferases"/>
    <property type="match status" value="1"/>
</dbReference>
<evidence type="ECO:0000259" key="2">
    <source>
        <dbReference type="Pfam" id="PF00535"/>
    </source>
</evidence>
<evidence type="ECO:0000313" key="4">
    <source>
        <dbReference type="Proteomes" id="UP001161497"/>
    </source>
</evidence>
<sequence>MMVYKDMKNSQRIGIIVGTYNSEKDIKPLLSSFQQLTFMHQIEKIVFVDSASTDKTVDLLEEYLKDTQNIHIIKILRLNTNKGYSYCLNQGIYAFGHNIPDYVLFSNADVIYPPYYLDDLFEELKDYQSYNIGIVGPSVLEPIDKENLQEHRPRNLWGLPQYRDKDQKVYFVNYVHGCSFLVKKEVLEKIGYFDEDYFLFWDEIDFCTRARKAGFSIAIVNRLSILHHPNVVIWDNLNKSKTLLYYQYRNQFLFARKIYGPIIGTLFIIIRFFVFVREFINYIIKKQWNHAKVMILGFLRGLLNEKGISKLPF</sequence>
<organism evidence="3 4">
    <name type="scientific">Candidatus Methylacidiphilum fumarolicum</name>
    <dbReference type="NCBI Taxonomy" id="591154"/>
    <lineage>
        <taxon>Bacteria</taxon>
        <taxon>Pseudomonadati</taxon>
        <taxon>Verrucomicrobiota</taxon>
        <taxon>Methylacidiphilae</taxon>
        <taxon>Methylacidiphilales</taxon>
        <taxon>Methylacidiphilaceae</taxon>
        <taxon>Methylacidiphilum (ex Ratnadevi et al. 2023)</taxon>
    </lineage>
</organism>
<dbReference type="InterPro" id="IPR001173">
    <property type="entry name" value="Glyco_trans_2-like"/>
</dbReference>
<dbReference type="PANTHER" id="PTHR43179">
    <property type="entry name" value="RHAMNOSYLTRANSFERASE WBBL"/>
    <property type="match status" value="1"/>
</dbReference>
<protein>
    <submittedName>
        <fullName evidence="3">Glyco_trans_2-like domain-containing protein</fullName>
    </submittedName>
</protein>
<dbReference type="Pfam" id="PF00535">
    <property type="entry name" value="Glycos_transf_2"/>
    <property type="match status" value="1"/>
</dbReference>
<keyword evidence="1" id="KW-1133">Transmembrane helix</keyword>
<feature type="transmembrane region" description="Helical" evidence="1">
    <location>
        <begin position="258"/>
        <end position="276"/>
    </location>
</feature>
<keyword evidence="1" id="KW-0472">Membrane</keyword>
<evidence type="ECO:0000313" key="3">
    <source>
        <dbReference type="EMBL" id="CAI9084881.1"/>
    </source>
</evidence>
<evidence type="ECO:0000256" key="1">
    <source>
        <dbReference type="SAM" id="Phobius"/>
    </source>
</evidence>